<dbReference type="SUPFAM" id="SSF50156">
    <property type="entry name" value="PDZ domain-like"/>
    <property type="match status" value="1"/>
</dbReference>
<feature type="compositionally biased region" description="Gly residues" evidence="1">
    <location>
        <begin position="1162"/>
        <end position="1171"/>
    </location>
</feature>
<protein>
    <recommendedName>
        <fullName evidence="2">PDZ domain-containing protein</fullName>
    </recommendedName>
</protein>
<dbReference type="EMBL" id="HBKQ01021484">
    <property type="protein sequence ID" value="CAE2237793.1"/>
    <property type="molecule type" value="Transcribed_RNA"/>
</dbReference>
<evidence type="ECO:0000313" key="3">
    <source>
        <dbReference type="EMBL" id="CAE2237793.1"/>
    </source>
</evidence>
<feature type="region of interest" description="Disordered" evidence="1">
    <location>
        <begin position="857"/>
        <end position="914"/>
    </location>
</feature>
<feature type="domain" description="PDZ" evidence="2">
    <location>
        <begin position="173"/>
        <end position="265"/>
    </location>
</feature>
<dbReference type="InterPro" id="IPR001478">
    <property type="entry name" value="PDZ"/>
</dbReference>
<feature type="compositionally biased region" description="Basic and acidic residues" evidence="1">
    <location>
        <begin position="857"/>
        <end position="872"/>
    </location>
</feature>
<feature type="region of interest" description="Disordered" evidence="1">
    <location>
        <begin position="1162"/>
        <end position="1284"/>
    </location>
</feature>
<dbReference type="PROSITE" id="PS50106">
    <property type="entry name" value="PDZ"/>
    <property type="match status" value="1"/>
</dbReference>
<name>A0A7S4IRW7_9STRA</name>
<feature type="compositionally biased region" description="Polar residues" evidence="1">
    <location>
        <begin position="1271"/>
        <end position="1284"/>
    </location>
</feature>
<feature type="region of interest" description="Disordered" evidence="1">
    <location>
        <begin position="31"/>
        <end position="62"/>
    </location>
</feature>
<gene>
    <name evidence="3" type="ORF">OAUR00152_LOCUS14569</name>
</gene>
<feature type="region of interest" description="Disordered" evidence="1">
    <location>
        <begin position="474"/>
        <end position="565"/>
    </location>
</feature>
<feature type="compositionally biased region" description="Low complexity" evidence="1">
    <location>
        <begin position="547"/>
        <end position="558"/>
    </location>
</feature>
<feature type="compositionally biased region" description="Low complexity" evidence="1">
    <location>
        <begin position="100"/>
        <end position="127"/>
    </location>
</feature>
<organism evidence="3">
    <name type="scientific">Odontella aurita</name>
    <dbReference type="NCBI Taxonomy" id="265563"/>
    <lineage>
        <taxon>Eukaryota</taxon>
        <taxon>Sar</taxon>
        <taxon>Stramenopiles</taxon>
        <taxon>Ochrophyta</taxon>
        <taxon>Bacillariophyta</taxon>
        <taxon>Mediophyceae</taxon>
        <taxon>Biddulphiophycidae</taxon>
        <taxon>Eupodiscales</taxon>
        <taxon>Odontellaceae</taxon>
        <taxon>Odontella</taxon>
    </lineage>
</organism>
<dbReference type="InterPro" id="IPR036034">
    <property type="entry name" value="PDZ_sf"/>
</dbReference>
<dbReference type="CDD" id="cd00136">
    <property type="entry name" value="PDZ_canonical"/>
    <property type="match status" value="1"/>
</dbReference>
<dbReference type="SMART" id="SM00228">
    <property type="entry name" value="PDZ"/>
    <property type="match status" value="1"/>
</dbReference>
<feature type="compositionally biased region" description="Low complexity" evidence="1">
    <location>
        <begin position="40"/>
        <end position="60"/>
    </location>
</feature>
<feature type="region of interest" description="Disordered" evidence="1">
    <location>
        <begin position="296"/>
        <end position="332"/>
    </location>
</feature>
<reference evidence="3" key="1">
    <citation type="submission" date="2021-01" db="EMBL/GenBank/DDBJ databases">
        <authorList>
            <person name="Corre E."/>
            <person name="Pelletier E."/>
            <person name="Niang G."/>
            <person name="Scheremetjew M."/>
            <person name="Finn R."/>
            <person name="Kale V."/>
            <person name="Holt S."/>
            <person name="Cochrane G."/>
            <person name="Meng A."/>
            <person name="Brown T."/>
            <person name="Cohen L."/>
        </authorList>
    </citation>
    <scope>NUCLEOTIDE SEQUENCE</scope>
    <source>
        <strain evidence="3">Isolate 1302-5</strain>
    </source>
</reference>
<feature type="region of interest" description="Disordered" evidence="1">
    <location>
        <begin position="100"/>
        <end position="159"/>
    </location>
</feature>
<feature type="compositionally biased region" description="Low complexity" evidence="1">
    <location>
        <begin position="485"/>
        <end position="494"/>
    </location>
</feature>
<feature type="compositionally biased region" description="Basic and acidic residues" evidence="1">
    <location>
        <begin position="425"/>
        <end position="435"/>
    </location>
</feature>
<proteinExistence type="predicted"/>
<feature type="region of interest" description="Disordered" evidence="1">
    <location>
        <begin position="425"/>
        <end position="448"/>
    </location>
</feature>
<dbReference type="Gene3D" id="2.30.42.10">
    <property type="match status" value="1"/>
</dbReference>
<sequence length="1284" mass="138858">MMDEEEALSVEIVDADEECDTDAVVVEVEVIEDEDEENEGAASKSGGNSASGTAAAAAAAAGGGSKKLVQTAAIKALQAAGLVTSAAGRKKQVSTAAAASAAASTESSSTSGATSSKEDSPSSSSEVEIVDVTHSPPRPKETSSARPSQQSQQSRLVPTTNAGRIDIYVPVRGIIIPRRPPDNTFGINLAPKKSSDLFLPRGGNIDVERAVVSDGIAVSPRGQLRPGDVVTAVNGNDVSEMNFSGAIARMKSTPPHRPLVLCVLRKTNVNVGTPSPTTPQSAAAAAYALSSGSSGGYKNAKGRKLPNGAVMPCRTPTKDSNGRYMRPPGRDVRGMKWDEVRGLWVPNNAQIPTAPVRVASGTVGSRPLYEKPKGHKLKFASWDGRRGLWFTRTPQEGKKRDRIRYFQPSGREPKDVLWDTKEGLWRDSHSSEPKKPPYKKPRGAMPKGKEWDAARGVYVKIGWSLVCKVRPAHRYDKPTPPQQPPLLQKPQQQQNGCTPQYAATRTEAVCRGVPPPPPPGYARTTPNGIQAVSPGEHLQQRQPLPHPGAAALPPNSNGSKGGNVGGIQAVSLDAHMQQRQKNCVVRQAVLAPGVVPVHPGAKVQHLPLPGQQPPILSRPVGGARDAAVHNQTVVVKSPLFDFKTLNRGINPRAPPYHHLSHFDRFLLNYAELFTFRAASQGCANWAQYHFMYQPGTSLGIVGVRCRWCRPVPPSSHRDRNPTSPVYFPTNPDSLANVLSVDLAGHLFGCPTMPPAFREEMWKMRNNRHAGTLRVDGPFVRWLMCGEVLDRPQIWAAHRHTLTDAHRAAVGLVGAGSTLPPPVGHNGYRYPSAPVGGVSRGVVGTVSQMQQFAKVKNKVKEDRKRAGKSKRDAIILGSDEDDSSGVFSVHSENSTDQESDDDSSSSSSSSDDDEFDYNQGVQVIYNQHLAYPRDEVAALAAARAAQPWLPLRKFDSEKDDLYYELGIDEAVEAAFQFQRWGSEAGKSQHHSILVESRKRKHPSPGEGRSHSVLDDYNPLVEALRTWDFLPLLSPFARNVLRSVDIVPTTRANWLRRFPSAPPTQRFVELTPRIPAAAVRCRHCGNLCPIFSLLTVGQCIQSVGQLHLTKCARAPREVVCAVADSSPGFSTAAFKRDKDQLQNFCRTVLLKLGPNVFGRRGIGGVNGSGNGEGGGEDFVGDGSRKKRSLMSANDWREQKSRRGPGAWVLDVTEADPDDLERLRRGKWDDEDSGSVNDLVSDVSEKRKGNNEGEEGGYSSSAVDEKSAGKENGTAMNDSAANNDKDT</sequence>
<feature type="region of interest" description="Disordered" evidence="1">
    <location>
        <begin position="990"/>
        <end position="1009"/>
    </location>
</feature>
<evidence type="ECO:0000259" key="2">
    <source>
        <dbReference type="PROSITE" id="PS50106"/>
    </source>
</evidence>
<accession>A0A7S4IRW7</accession>
<evidence type="ECO:0000256" key="1">
    <source>
        <dbReference type="SAM" id="MobiDB-lite"/>
    </source>
</evidence>